<sequence>MMPAVLRQSGPKYMRNGAVFTPRAVIGQCEVCGFEHAPHGTADEQGKRLYWCRDHVPTEQARAGDQPKKREG</sequence>
<protein>
    <submittedName>
        <fullName evidence="1">Uncharacterized protein</fullName>
    </submittedName>
</protein>
<evidence type="ECO:0000313" key="1">
    <source>
        <dbReference type="EMBL" id="KKB09388.1"/>
    </source>
</evidence>
<proteinExistence type="predicted"/>
<name>A0A0F5FKR0_9HYPH</name>
<organism evidence="1 2">
    <name type="scientific">Devosia chinhatensis</name>
    <dbReference type="NCBI Taxonomy" id="429727"/>
    <lineage>
        <taxon>Bacteria</taxon>
        <taxon>Pseudomonadati</taxon>
        <taxon>Pseudomonadota</taxon>
        <taxon>Alphaproteobacteria</taxon>
        <taxon>Hyphomicrobiales</taxon>
        <taxon>Devosiaceae</taxon>
        <taxon>Devosia</taxon>
    </lineage>
</organism>
<keyword evidence="2" id="KW-1185">Reference proteome</keyword>
<accession>A0A0F5FKR0</accession>
<reference evidence="1 2" key="1">
    <citation type="submission" date="2015-03" db="EMBL/GenBank/DDBJ databases">
        <authorList>
            <person name="Hassan Y."/>
            <person name="Lepp D."/>
            <person name="Li X.-Z."/>
            <person name="Zhou T."/>
        </authorList>
    </citation>
    <scope>NUCLEOTIDE SEQUENCE [LARGE SCALE GENOMIC DNA]</scope>
    <source>
        <strain evidence="1 2">IPL18</strain>
    </source>
</reference>
<evidence type="ECO:0000313" key="2">
    <source>
        <dbReference type="Proteomes" id="UP000033649"/>
    </source>
</evidence>
<dbReference type="STRING" id="429727.VE26_05475"/>
<gene>
    <name evidence="1" type="ORF">VE26_05475</name>
</gene>
<comment type="caution">
    <text evidence="1">The sequence shown here is derived from an EMBL/GenBank/DDBJ whole genome shotgun (WGS) entry which is preliminary data.</text>
</comment>
<dbReference type="EMBL" id="JZEY01000054">
    <property type="protein sequence ID" value="KKB09388.1"/>
    <property type="molecule type" value="Genomic_DNA"/>
</dbReference>
<dbReference type="PATRIC" id="fig|429727.3.peg.1133"/>
<dbReference type="Proteomes" id="UP000033649">
    <property type="component" value="Unassembled WGS sequence"/>
</dbReference>
<dbReference type="AlphaFoldDB" id="A0A0F5FKR0"/>